<dbReference type="PANTHER" id="PTHR22880">
    <property type="entry name" value="FALZ-RELATED BROMODOMAIN-CONTAINING PROTEINS"/>
    <property type="match status" value="1"/>
</dbReference>
<dbReference type="PRINTS" id="PR00503">
    <property type="entry name" value="BROMODOMAIN"/>
</dbReference>
<feature type="region of interest" description="Disordered" evidence="3">
    <location>
        <begin position="39"/>
        <end position="93"/>
    </location>
</feature>
<dbReference type="Gene3D" id="1.20.920.10">
    <property type="entry name" value="Bromodomain-like"/>
    <property type="match status" value="1"/>
</dbReference>
<evidence type="ECO:0000259" key="4">
    <source>
        <dbReference type="PROSITE" id="PS50014"/>
    </source>
</evidence>
<proteinExistence type="predicted"/>
<dbReference type="PROSITE" id="PS50014">
    <property type="entry name" value="BROMODOMAIN_2"/>
    <property type="match status" value="1"/>
</dbReference>
<keyword evidence="1 2" id="KW-0103">Bromodomain</keyword>
<dbReference type="SMART" id="SM00297">
    <property type="entry name" value="BROMO"/>
    <property type="match status" value="1"/>
</dbReference>
<protein>
    <submittedName>
        <fullName evidence="5">Bromodomain</fullName>
    </submittedName>
</protein>
<dbReference type="Pfam" id="PF00439">
    <property type="entry name" value="Bromodomain"/>
    <property type="match status" value="1"/>
</dbReference>
<dbReference type="InterPro" id="IPR001487">
    <property type="entry name" value="Bromodomain"/>
</dbReference>
<dbReference type="SUPFAM" id="SSF47370">
    <property type="entry name" value="Bromodomain"/>
    <property type="match status" value="1"/>
</dbReference>
<evidence type="ECO:0000256" key="1">
    <source>
        <dbReference type="ARBA" id="ARBA00023117"/>
    </source>
</evidence>
<organism evidence="5 6">
    <name type="scientific">Blattamonas nauphoetae</name>
    <dbReference type="NCBI Taxonomy" id="2049346"/>
    <lineage>
        <taxon>Eukaryota</taxon>
        <taxon>Metamonada</taxon>
        <taxon>Preaxostyla</taxon>
        <taxon>Oxymonadida</taxon>
        <taxon>Blattamonas</taxon>
    </lineage>
</organism>
<reference evidence="5 6" key="1">
    <citation type="journal article" date="2022" name="bioRxiv">
        <title>Genomics of Preaxostyla Flagellates Illuminates Evolutionary Transitions and the Path Towards Mitochondrial Loss.</title>
        <authorList>
            <person name="Novak L.V.F."/>
            <person name="Treitli S.C."/>
            <person name="Pyrih J."/>
            <person name="Halakuc P."/>
            <person name="Pipaliya S.V."/>
            <person name="Vacek V."/>
            <person name="Brzon O."/>
            <person name="Soukal P."/>
            <person name="Eme L."/>
            <person name="Dacks J.B."/>
            <person name="Karnkowska A."/>
            <person name="Elias M."/>
            <person name="Hampl V."/>
        </authorList>
    </citation>
    <scope>NUCLEOTIDE SEQUENCE [LARGE SCALE GENOMIC DNA]</scope>
    <source>
        <strain evidence="5">NAU3</strain>
        <tissue evidence="5">Gut</tissue>
    </source>
</reference>
<evidence type="ECO:0000256" key="3">
    <source>
        <dbReference type="SAM" id="MobiDB-lite"/>
    </source>
</evidence>
<accession>A0ABQ9WR15</accession>
<sequence length="345" mass="39597">MEIDSLDPTEQIAEIREYFHHCAEVYAWVLQQQYPEQAQSQSLPTLPPLPQVQKPHGSRPRRSTRTTTHSRYTHPYDELSSSSHQSNQPPPNVITQLNKLKFAPNVPLQMKYMAYILRDLIKIDVNKSFSIPVDPILLGCPTYFDVIKKPKDLGTIKTDIENGEYSHPREVIDDVQLVWDNCRKFNGPTHPIIAACDKLNDEADKRFSKLQEWVMEMRNPTALELDQLHVREQRWIRSQADVAIPYLVPETPPESVPPTTKQSRQAEISSLLSLVDKINEIAALENDLTEEEQQTFLEIVGIDDQASTEEDVSIDLYELSSDKIDALYEFTLGVKRGRLADTDYR</sequence>
<dbReference type="Proteomes" id="UP001281761">
    <property type="component" value="Unassembled WGS sequence"/>
</dbReference>
<dbReference type="InterPro" id="IPR050935">
    <property type="entry name" value="Bromo_chromatin_reader"/>
</dbReference>
<gene>
    <name evidence="5" type="ORF">BLNAU_23174</name>
</gene>
<evidence type="ECO:0000256" key="2">
    <source>
        <dbReference type="PROSITE-ProRule" id="PRU00035"/>
    </source>
</evidence>
<dbReference type="EMBL" id="JARBJD010000451">
    <property type="protein sequence ID" value="KAK2941910.1"/>
    <property type="molecule type" value="Genomic_DNA"/>
</dbReference>
<evidence type="ECO:0000313" key="5">
    <source>
        <dbReference type="EMBL" id="KAK2941910.1"/>
    </source>
</evidence>
<dbReference type="InterPro" id="IPR036427">
    <property type="entry name" value="Bromodomain-like_sf"/>
</dbReference>
<feature type="domain" description="Bromo" evidence="4">
    <location>
        <begin position="121"/>
        <end position="193"/>
    </location>
</feature>
<comment type="caution">
    <text evidence="5">The sequence shown here is derived from an EMBL/GenBank/DDBJ whole genome shotgun (WGS) entry which is preliminary data.</text>
</comment>
<name>A0ABQ9WR15_9EUKA</name>
<evidence type="ECO:0000313" key="6">
    <source>
        <dbReference type="Proteomes" id="UP001281761"/>
    </source>
</evidence>
<keyword evidence="6" id="KW-1185">Reference proteome</keyword>
<dbReference type="PANTHER" id="PTHR22880:SF225">
    <property type="entry name" value="BROMODOMAIN-CONTAINING PROTEIN BET-1-RELATED"/>
    <property type="match status" value="1"/>
</dbReference>